<feature type="domain" description="F-box" evidence="1">
    <location>
        <begin position="508"/>
        <end position="555"/>
    </location>
</feature>
<sequence length="1066" mass="125043">MPALRRPFMSQVWVDKNNKLYSDKQIEDYGQIHFTQNDRKSWYIRYPFDPPKTMESALQDETHEQRTINTTAEERDHQGNFSVIKQLLPSHTFVSTLSVPREPAKHLIELLRDKWELPPPELIISVTGGAKVFNLSQRSRIALQKGLVSAAVTTDAWVFTGGTYAGVMKDVGDAFEKWTYKTSSVDRGLVQVPVIGIASWYYATNYRQLIQQRPVKVNSVGGIMSTSTLSTVADREKLYRNCVPQEKPSSYPLDPNHTHYILLDDKCGVGDETWSRYGFPVRADLTIQLRAEIEQEARCSSHYRHNYKIPIIQILIEGGPSSLLTVVEAVMHGTPIVVIEGTGRAANFIAKAYKALYGNQTTYVPPADNNANLERLIEEARREIITGSNEKCFRDMIRSEKGFFLINTFLLCPDDPEFKLSDAILQALFRATSMLKHEISDAHEQKFILAMAWNKFDLAVSDMFSENVKTQWTVWKEENDKKITQFKIFVVIKKRKLQNEITTININKSRFQDLANEIFYEIFEYLDIHHVHKGFFNFNKRFKNLLNNSNLLTKINISTISKSDFDYYYRNIVIRNRERINLLRLSNPFTTDIIFPPTNIILKFISLETLIFDNIHVKYLNKIFDYLLDLPKFHSLTISFIDYIESLDIFIQIFRLSKLEYCKIIYKIKNNQSLLPIYLTKYDSSCIQYFIINGDFPFNSLHNLLSCLPQLHHSSINSLVNCHDTEREELSPIELKYLKYVFLKLNFIDFYEFEKIIKNFFHYIQILRLTTCFDEVYLNAKQWEDLILSSMPYLRIFDINHEGSIRNNKLTYHDIIDRFNSSFWLEKEWYFSHQHNWSHSLDSGIFYSTNPYRSYTSEMNLNSVKYVSICEQNITNNHVNYFPNVIQLTIKFYIETFDELFTTTLNRLIPLSQLTRLVIKYSFSFENIIKLLSFTSNLCTLKLNSFSSNKINSNLIIQSEIFQYVSKTNKIKNLDIKNCNSLDNIQLIVNLLSQLEYFKIIVNRKEIKQLIRFLLSKSNTKTQHLFFLCISDVPVSYPKELKALIRLENLLHDYRIKYLNRDLYIW</sequence>
<dbReference type="EMBL" id="CAJNOO010000068">
    <property type="protein sequence ID" value="CAF0782520.1"/>
    <property type="molecule type" value="Genomic_DNA"/>
</dbReference>
<evidence type="ECO:0000259" key="1">
    <source>
        <dbReference type="PROSITE" id="PS50181"/>
    </source>
</evidence>
<dbReference type="InterPro" id="IPR041491">
    <property type="entry name" value="TRPM_SLOG"/>
</dbReference>
<organism evidence="2 3">
    <name type="scientific">Rotaria sordida</name>
    <dbReference type="NCBI Taxonomy" id="392033"/>
    <lineage>
        <taxon>Eukaryota</taxon>
        <taxon>Metazoa</taxon>
        <taxon>Spiralia</taxon>
        <taxon>Gnathifera</taxon>
        <taxon>Rotifera</taxon>
        <taxon>Eurotatoria</taxon>
        <taxon>Bdelloidea</taxon>
        <taxon>Philodinida</taxon>
        <taxon>Philodinidae</taxon>
        <taxon>Rotaria</taxon>
    </lineage>
</organism>
<accession>A0A813RL11</accession>
<dbReference type="GO" id="GO:0005886">
    <property type="term" value="C:plasma membrane"/>
    <property type="evidence" value="ECO:0007669"/>
    <property type="project" value="TreeGrafter"/>
</dbReference>
<dbReference type="PROSITE" id="PS50181">
    <property type="entry name" value="FBOX"/>
    <property type="match status" value="1"/>
</dbReference>
<dbReference type="OrthoDB" id="310870at2759"/>
<evidence type="ECO:0000313" key="2">
    <source>
        <dbReference type="EMBL" id="CAF0782520.1"/>
    </source>
</evidence>
<dbReference type="InterPro" id="IPR001810">
    <property type="entry name" value="F-box_dom"/>
</dbReference>
<comment type="caution">
    <text evidence="2">The sequence shown here is derived from an EMBL/GenBank/DDBJ whole genome shotgun (WGS) entry which is preliminary data.</text>
</comment>
<proteinExistence type="predicted"/>
<dbReference type="PANTHER" id="PTHR13800">
    <property type="entry name" value="TRANSIENT RECEPTOR POTENTIAL CATION CHANNEL, SUBFAMILY M, MEMBER 6"/>
    <property type="match status" value="1"/>
</dbReference>
<dbReference type="Proteomes" id="UP000663882">
    <property type="component" value="Unassembled WGS sequence"/>
</dbReference>
<protein>
    <recommendedName>
        <fullName evidence="1">F-box domain-containing protein</fullName>
    </recommendedName>
</protein>
<gene>
    <name evidence="2" type="ORF">RFH988_LOCUS2983</name>
</gene>
<dbReference type="GO" id="GO:0099604">
    <property type="term" value="F:ligand-gated calcium channel activity"/>
    <property type="evidence" value="ECO:0007669"/>
    <property type="project" value="TreeGrafter"/>
</dbReference>
<dbReference type="InterPro" id="IPR050927">
    <property type="entry name" value="TRPM"/>
</dbReference>
<dbReference type="AlphaFoldDB" id="A0A813RL11"/>
<dbReference type="Pfam" id="PF18139">
    <property type="entry name" value="LSDAT_euk"/>
    <property type="match status" value="2"/>
</dbReference>
<dbReference type="PANTHER" id="PTHR13800:SF12">
    <property type="entry name" value="TRANSIENT RECEPTOR POTENTIAL CATION CHANNEL SUBFAMILY M MEMBER-LIKE 2"/>
    <property type="match status" value="1"/>
</dbReference>
<evidence type="ECO:0000313" key="3">
    <source>
        <dbReference type="Proteomes" id="UP000663882"/>
    </source>
</evidence>
<reference evidence="2" key="1">
    <citation type="submission" date="2021-02" db="EMBL/GenBank/DDBJ databases">
        <authorList>
            <person name="Nowell W R."/>
        </authorList>
    </citation>
    <scope>NUCLEOTIDE SEQUENCE</scope>
</reference>
<name>A0A813RL11_9BILA</name>